<dbReference type="Pfam" id="PF11326">
    <property type="entry name" value="PANTS-like"/>
    <property type="match status" value="1"/>
</dbReference>
<keyword evidence="3" id="KW-1185">Reference proteome</keyword>
<reference evidence="2" key="1">
    <citation type="journal article" date="2020" name="Stud. Mycol.">
        <title>101 Dothideomycetes genomes: a test case for predicting lifestyles and emergence of pathogens.</title>
        <authorList>
            <person name="Haridas S."/>
            <person name="Albert R."/>
            <person name="Binder M."/>
            <person name="Bloem J."/>
            <person name="Labutti K."/>
            <person name="Salamov A."/>
            <person name="Andreopoulos B."/>
            <person name="Baker S."/>
            <person name="Barry K."/>
            <person name="Bills G."/>
            <person name="Bluhm B."/>
            <person name="Cannon C."/>
            <person name="Castanera R."/>
            <person name="Culley D."/>
            <person name="Daum C."/>
            <person name="Ezra D."/>
            <person name="Gonzalez J."/>
            <person name="Henrissat B."/>
            <person name="Kuo A."/>
            <person name="Liang C."/>
            <person name="Lipzen A."/>
            <person name="Lutzoni F."/>
            <person name="Magnuson J."/>
            <person name="Mondo S."/>
            <person name="Nolan M."/>
            <person name="Ohm R."/>
            <person name="Pangilinan J."/>
            <person name="Park H.-J."/>
            <person name="Ramirez L."/>
            <person name="Alfaro M."/>
            <person name="Sun H."/>
            <person name="Tritt A."/>
            <person name="Yoshinaga Y."/>
            <person name="Zwiers L.-H."/>
            <person name="Turgeon B."/>
            <person name="Goodwin S."/>
            <person name="Spatafora J."/>
            <person name="Crous P."/>
            <person name="Grigoriev I."/>
        </authorList>
    </citation>
    <scope>NUCLEOTIDE SEQUENCE</scope>
    <source>
        <strain evidence="2">CBS 262.69</strain>
    </source>
</reference>
<accession>A0A6G1HRD6</accession>
<evidence type="ECO:0008006" key="4">
    <source>
        <dbReference type="Google" id="ProtNLM"/>
    </source>
</evidence>
<dbReference type="PANTHER" id="PTHR28052:SF1">
    <property type="entry name" value="UPF0545 PROTEIN C22ORF39"/>
    <property type="match status" value="1"/>
</dbReference>
<organism evidence="2 3">
    <name type="scientific">Trichodelitschia bisporula</name>
    <dbReference type="NCBI Taxonomy" id="703511"/>
    <lineage>
        <taxon>Eukaryota</taxon>
        <taxon>Fungi</taxon>
        <taxon>Dikarya</taxon>
        <taxon>Ascomycota</taxon>
        <taxon>Pezizomycotina</taxon>
        <taxon>Dothideomycetes</taxon>
        <taxon>Dothideomycetes incertae sedis</taxon>
        <taxon>Phaeotrichales</taxon>
        <taxon>Phaeotrichaceae</taxon>
        <taxon>Trichodelitschia</taxon>
    </lineage>
</organism>
<dbReference type="EMBL" id="ML996700">
    <property type="protein sequence ID" value="KAF2398407.1"/>
    <property type="molecule type" value="Genomic_DNA"/>
</dbReference>
<dbReference type="PANTHER" id="PTHR28052">
    <property type="entry name" value="UPF0545 PROTEIN C22ORF39"/>
    <property type="match status" value="1"/>
</dbReference>
<feature type="compositionally biased region" description="Low complexity" evidence="1">
    <location>
        <begin position="23"/>
        <end position="32"/>
    </location>
</feature>
<dbReference type="InterPro" id="IPR021475">
    <property type="entry name" value="Pants/Emi1-like"/>
</dbReference>
<dbReference type="OrthoDB" id="2017405at2759"/>
<feature type="region of interest" description="Disordered" evidence="1">
    <location>
        <begin position="1"/>
        <end position="96"/>
    </location>
</feature>
<evidence type="ECO:0000256" key="1">
    <source>
        <dbReference type="SAM" id="MobiDB-lite"/>
    </source>
</evidence>
<sequence>MQWWWSSGSKDPLNSSAMETPDSSPESLSANPSSPPKSSPATPSSAPDAEPRPELREQARAAYREAMRKTETDLSEFMPVFSDPQPTGSHSVAHPDDPPLAPFPRHMSCRDAFDAAFYCQSLGGQFNSVYRYGTMRSCSEHWAQFWFCMRTRGRNAERKAELIEDFYRKKNERLVSGPSSNDVWEERTERVQRAFDWDPDEAGILEKSPK</sequence>
<dbReference type="Proteomes" id="UP000799640">
    <property type="component" value="Unassembled WGS sequence"/>
</dbReference>
<feature type="compositionally biased region" description="Low complexity" evidence="1">
    <location>
        <begin position="39"/>
        <end position="48"/>
    </location>
</feature>
<dbReference type="AlphaFoldDB" id="A0A6G1HRD6"/>
<name>A0A6G1HRD6_9PEZI</name>
<evidence type="ECO:0000313" key="3">
    <source>
        <dbReference type="Proteomes" id="UP000799640"/>
    </source>
</evidence>
<gene>
    <name evidence="2" type="ORF">EJ06DRAFT_532159</name>
</gene>
<evidence type="ECO:0000313" key="2">
    <source>
        <dbReference type="EMBL" id="KAF2398407.1"/>
    </source>
</evidence>
<proteinExistence type="predicted"/>
<protein>
    <recommendedName>
        <fullName evidence="4">Early meiotic induction protein 1</fullName>
    </recommendedName>
</protein>
<feature type="compositionally biased region" description="Basic and acidic residues" evidence="1">
    <location>
        <begin position="49"/>
        <end position="72"/>
    </location>
</feature>
<feature type="compositionally biased region" description="Polar residues" evidence="1">
    <location>
        <begin position="1"/>
        <end position="22"/>
    </location>
</feature>